<name>A0A5B8UYH4_9SPHI</name>
<reference evidence="3 4" key="1">
    <citation type="journal article" date="2017" name="Curr. Microbiol.">
        <title>Mucilaginibacter ginsenosidivorans sp. nov., Isolated from Soil of Ginseng Field.</title>
        <authorList>
            <person name="Kim M.M."/>
            <person name="Siddiqi M.Z."/>
            <person name="Im W.T."/>
        </authorList>
    </citation>
    <scope>NUCLEOTIDE SEQUENCE [LARGE SCALE GENOMIC DNA]</scope>
    <source>
        <strain evidence="3 4">Gsoil 3017</strain>
    </source>
</reference>
<keyword evidence="4" id="KW-1185">Reference proteome</keyword>
<dbReference type="EMBL" id="CP042436">
    <property type="protein sequence ID" value="QEC64144.1"/>
    <property type="molecule type" value="Genomic_DNA"/>
</dbReference>
<feature type="domain" description="Putative auto-transporter adhesin head GIN" evidence="2">
    <location>
        <begin position="43"/>
        <end position="237"/>
    </location>
</feature>
<dbReference type="PANTHER" id="PTHR39200">
    <property type="entry name" value="HYPOTHETICAL EXPORTED PROTEIN"/>
    <property type="match status" value="1"/>
</dbReference>
<accession>A0A5B8UYH4</accession>
<feature type="chain" id="PRO_5022845326" evidence="1">
    <location>
        <begin position="23"/>
        <end position="254"/>
    </location>
</feature>
<evidence type="ECO:0000259" key="2">
    <source>
        <dbReference type="Pfam" id="PF10988"/>
    </source>
</evidence>
<feature type="signal peptide" evidence="1">
    <location>
        <begin position="1"/>
        <end position="22"/>
    </location>
</feature>
<evidence type="ECO:0000313" key="4">
    <source>
        <dbReference type="Proteomes" id="UP000321479"/>
    </source>
</evidence>
<dbReference type="KEGG" id="mgin:FRZ54_16685"/>
<evidence type="ECO:0000313" key="3">
    <source>
        <dbReference type="EMBL" id="QEC64144.1"/>
    </source>
</evidence>
<dbReference type="InterPro" id="IPR021255">
    <property type="entry name" value="DUF2807"/>
</dbReference>
<protein>
    <submittedName>
        <fullName evidence="3">DUF2807 domain-containing protein</fullName>
    </submittedName>
</protein>
<organism evidence="3 4">
    <name type="scientific">Mucilaginibacter ginsenosidivorans</name>
    <dbReference type="NCBI Taxonomy" id="398053"/>
    <lineage>
        <taxon>Bacteria</taxon>
        <taxon>Pseudomonadati</taxon>
        <taxon>Bacteroidota</taxon>
        <taxon>Sphingobacteriia</taxon>
        <taxon>Sphingobacteriales</taxon>
        <taxon>Sphingobacteriaceae</taxon>
        <taxon>Mucilaginibacter</taxon>
    </lineage>
</organism>
<evidence type="ECO:0000256" key="1">
    <source>
        <dbReference type="SAM" id="SignalP"/>
    </source>
</evidence>
<keyword evidence="1" id="KW-0732">Signal</keyword>
<dbReference type="PANTHER" id="PTHR39200:SF1">
    <property type="entry name" value="AUTO-TRANSPORTER ADHESIN HEAD GIN DOMAIN-CONTAINING PROTEIN-RELATED"/>
    <property type="match status" value="1"/>
</dbReference>
<sequence>MKTINVLLIAAAFSTGSAPVFANTHTTVKTDSTITTTRSVSGFDGLHVQGPFEVFVTQGTTESVKFDSPEEIVPRIVTEVHGNTLDIHNKHDNWGWGEKSWYSDKSWWHKHNVKIKVYVTVKELNNIKLSGSGGVSFKEGIAANTMKLTVHGSGNIEGKLDVKKLQSAISGSGNIKLSGTAETSAVKMTGSGNFDASELVTSNSAVKVSGSGGARVNANERVDAAISGSGGVSYTGTAKLVNSTKSGSGNISRF</sequence>
<gene>
    <name evidence="3" type="ORF">FRZ54_16685</name>
</gene>
<dbReference type="Gene3D" id="2.160.20.120">
    <property type="match status" value="1"/>
</dbReference>
<dbReference type="RefSeq" id="WP_147032717.1">
    <property type="nucleotide sequence ID" value="NZ_CP042436.1"/>
</dbReference>
<proteinExistence type="predicted"/>
<dbReference type="OrthoDB" id="794214at2"/>
<dbReference type="Pfam" id="PF10988">
    <property type="entry name" value="DUF2807"/>
    <property type="match status" value="1"/>
</dbReference>
<dbReference type="AlphaFoldDB" id="A0A5B8UYH4"/>
<dbReference type="Proteomes" id="UP000321479">
    <property type="component" value="Chromosome"/>
</dbReference>